<evidence type="ECO:0000256" key="2">
    <source>
        <dbReference type="ARBA" id="ARBA00022801"/>
    </source>
</evidence>
<dbReference type="InterPro" id="IPR029052">
    <property type="entry name" value="Metallo-depent_PP-like"/>
</dbReference>
<keyword evidence="1" id="KW-0479">Metal-binding</keyword>
<keyword evidence="2" id="KW-0378">Hydrolase</keyword>
<name>A0ABW4QDR5_9BACL</name>
<gene>
    <name evidence="4" type="ORF">ACFSDB_01960</name>
</gene>
<dbReference type="Pfam" id="PF00149">
    <property type="entry name" value="Metallophos"/>
    <property type="match status" value="1"/>
</dbReference>
<comment type="caution">
    <text evidence="4">The sequence shown here is derived from an EMBL/GenBank/DDBJ whole genome shotgun (WGS) entry which is preliminary data.</text>
</comment>
<dbReference type="InterPro" id="IPR051158">
    <property type="entry name" value="Metallophosphoesterase_sf"/>
</dbReference>
<feature type="domain" description="Calcineurin-like phosphoesterase" evidence="3">
    <location>
        <begin position="45"/>
        <end position="211"/>
    </location>
</feature>
<evidence type="ECO:0000259" key="3">
    <source>
        <dbReference type="Pfam" id="PF00149"/>
    </source>
</evidence>
<reference evidence="5" key="1">
    <citation type="journal article" date="2019" name="Int. J. Syst. Evol. Microbiol.">
        <title>The Global Catalogue of Microorganisms (GCM) 10K type strain sequencing project: providing services to taxonomists for standard genome sequencing and annotation.</title>
        <authorList>
            <consortium name="The Broad Institute Genomics Platform"/>
            <consortium name="The Broad Institute Genome Sequencing Center for Infectious Disease"/>
            <person name="Wu L."/>
            <person name="Ma J."/>
        </authorList>
    </citation>
    <scope>NUCLEOTIDE SEQUENCE [LARGE SCALE GENOMIC DNA]</scope>
    <source>
        <strain evidence="5">CGMCC 1.15475</strain>
    </source>
</reference>
<protein>
    <submittedName>
        <fullName evidence="4">Metallophosphoesterase</fullName>
    </submittedName>
</protein>
<dbReference type="RefSeq" id="WP_204891325.1">
    <property type="nucleotide sequence ID" value="NZ_JBHUFW010000002.1"/>
</dbReference>
<sequence>MKKWIILLLLAAAIWGFWWGNNNWLQTTEYTLASTELPAAFDGKRIVQVSDLHNAEFGKGQERLIQKVEAAEPDAIFLTGDLIDSDRYDLETSLILVRELVKMSDVYFVIGNHEVASNQIEEIVEALEALGVIVLMNEAADWELEGETVQIAGINDPLYEVELAEEDATREAFSEAGFSDDFTLLLAHRPEMIAIYAENNIDMVFSGHAHGGQLRLPGLGGLIAPGQGWFPTMTEGIFERGSTQLVLSRGIGNSGFPLRLFNRPEVVAVTLERG</sequence>
<dbReference type="Proteomes" id="UP001597273">
    <property type="component" value="Unassembled WGS sequence"/>
</dbReference>
<dbReference type="PANTHER" id="PTHR31302:SF31">
    <property type="entry name" value="PHOSPHODIESTERASE YAEI"/>
    <property type="match status" value="1"/>
</dbReference>
<dbReference type="SUPFAM" id="SSF56300">
    <property type="entry name" value="Metallo-dependent phosphatases"/>
    <property type="match status" value="1"/>
</dbReference>
<dbReference type="EMBL" id="JBHUFW010000002">
    <property type="protein sequence ID" value="MFD1861670.1"/>
    <property type="molecule type" value="Genomic_DNA"/>
</dbReference>
<evidence type="ECO:0000313" key="4">
    <source>
        <dbReference type="EMBL" id="MFD1861670.1"/>
    </source>
</evidence>
<proteinExistence type="predicted"/>
<organism evidence="4 5">
    <name type="scientific">Planococcus chinensis</name>
    <dbReference type="NCBI Taxonomy" id="272917"/>
    <lineage>
        <taxon>Bacteria</taxon>
        <taxon>Bacillati</taxon>
        <taxon>Bacillota</taxon>
        <taxon>Bacilli</taxon>
        <taxon>Bacillales</taxon>
        <taxon>Caryophanaceae</taxon>
        <taxon>Planococcus</taxon>
    </lineage>
</organism>
<keyword evidence="5" id="KW-1185">Reference proteome</keyword>
<dbReference type="InterPro" id="IPR004843">
    <property type="entry name" value="Calcineurin-like_PHP"/>
</dbReference>
<evidence type="ECO:0000313" key="5">
    <source>
        <dbReference type="Proteomes" id="UP001597273"/>
    </source>
</evidence>
<evidence type="ECO:0000256" key="1">
    <source>
        <dbReference type="ARBA" id="ARBA00022723"/>
    </source>
</evidence>
<dbReference type="Gene3D" id="3.60.21.10">
    <property type="match status" value="1"/>
</dbReference>
<dbReference type="CDD" id="cd07385">
    <property type="entry name" value="MPP_YkuE_C"/>
    <property type="match status" value="1"/>
</dbReference>
<dbReference type="PANTHER" id="PTHR31302">
    <property type="entry name" value="TRANSMEMBRANE PROTEIN WITH METALLOPHOSPHOESTERASE DOMAIN-RELATED"/>
    <property type="match status" value="1"/>
</dbReference>
<accession>A0ABW4QDR5</accession>